<dbReference type="EMBL" id="BART01006111">
    <property type="protein sequence ID" value="GAG57947.1"/>
    <property type="molecule type" value="Genomic_DNA"/>
</dbReference>
<reference evidence="3" key="1">
    <citation type="journal article" date="2014" name="Front. Microbiol.">
        <title>High frequency of phylogenetically diverse reductive dehalogenase-homologous genes in deep subseafloor sedimentary metagenomes.</title>
        <authorList>
            <person name="Kawai M."/>
            <person name="Futagami T."/>
            <person name="Toyoda A."/>
            <person name="Takaki Y."/>
            <person name="Nishi S."/>
            <person name="Hori S."/>
            <person name="Arai W."/>
            <person name="Tsubouchi T."/>
            <person name="Morono Y."/>
            <person name="Uchiyama I."/>
            <person name="Ito T."/>
            <person name="Fujiyama A."/>
            <person name="Inagaki F."/>
            <person name="Takami H."/>
        </authorList>
    </citation>
    <scope>NUCLEOTIDE SEQUENCE</scope>
    <source>
        <strain evidence="3">Expedition CK06-06</strain>
    </source>
</reference>
<protein>
    <recommendedName>
        <fullName evidence="4">CDP-alcohol phosphatidyltransferase family protein</fullName>
    </recommendedName>
</protein>
<evidence type="ECO:0008006" key="4">
    <source>
        <dbReference type="Google" id="ProtNLM"/>
    </source>
</evidence>
<dbReference type="InterPro" id="IPR000462">
    <property type="entry name" value="CDP-OH_P_trans"/>
</dbReference>
<feature type="transmembrane region" description="Helical" evidence="2">
    <location>
        <begin position="120"/>
        <end position="137"/>
    </location>
</feature>
<organism evidence="3">
    <name type="scientific">marine sediment metagenome</name>
    <dbReference type="NCBI Taxonomy" id="412755"/>
    <lineage>
        <taxon>unclassified sequences</taxon>
        <taxon>metagenomes</taxon>
        <taxon>ecological metagenomes</taxon>
    </lineage>
</organism>
<dbReference type="GO" id="GO:0016780">
    <property type="term" value="F:phosphotransferase activity, for other substituted phosphate groups"/>
    <property type="evidence" value="ECO:0007669"/>
    <property type="project" value="InterPro"/>
</dbReference>
<dbReference type="Gene3D" id="1.20.120.1760">
    <property type="match status" value="1"/>
</dbReference>
<dbReference type="GO" id="GO:0016020">
    <property type="term" value="C:membrane"/>
    <property type="evidence" value="ECO:0007669"/>
    <property type="project" value="InterPro"/>
</dbReference>
<accession>X0ZIM9</accession>
<gene>
    <name evidence="3" type="ORF">S01H4_13902</name>
</gene>
<evidence type="ECO:0000313" key="3">
    <source>
        <dbReference type="EMBL" id="GAG57947.1"/>
    </source>
</evidence>
<dbReference type="GO" id="GO:0008654">
    <property type="term" value="P:phospholipid biosynthetic process"/>
    <property type="evidence" value="ECO:0007669"/>
    <property type="project" value="InterPro"/>
</dbReference>
<feature type="transmembrane region" description="Helical" evidence="2">
    <location>
        <begin position="21"/>
        <end position="48"/>
    </location>
</feature>
<feature type="transmembrane region" description="Helical" evidence="2">
    <location>
        <begin position="90"/>
        <end position="108"/>
    </location>
</feature>
<evidence type="ECO:0000256" key="2">
    <source>
        <dbReference type="SAM" id="Phobius"/>
    </source>
</evidence>
<dbReference type="InterPro" id="IPR048254">
    <property type="entry name" value="CDP_ALCOHOL_P_TRANSF_CS"/>
</dbReference>
<proteinExistence type="predicted"/>
<keyword evidence="2" id="KW-0472">Membrane</keyword>
<dbReference type="AlphaFoldDB" id="X0ZIM9"/>
<sequence length="210" mass="24132">MPSKFRLRYIFRPLINKLAKILGRIGLTPNYATAIMLILSFFCFIFLTVLKIEWLFGIFVFLVGIFDGVDGAIARLFKMESKFGGFLDSIADRFSEIIIFLAILLYFGNQKFWNLIEINFIIYISLGASLLISYARTRAQNISTGDFDIGLMGRSERLFFISISSILGWLWECLPIFMILTVSTAIFRLVKAYSIIKKEEFLKSNSNSKF</sequence>
<evidence type="ECO:0000256" key="1">
    <source>
        <dbReference type="ARBA" id="ARBA00022679"/>
    </source>
</evidence>
<dbReference type="Pfam" id="PF01066">
    <property type="entry name" value="CDP-OH_P_transf"/>
    <property type="match status" value="1"/>
</dbReference>
<comment type="caution">
    <text evidence="3">The sequence shown here is derived from an EMBL/GenBank/DDBJ whole genome shotgun (WGS) entry which is preliminary data.</text>
</comment>
<dbReference type="PROSITE" id="PS00379">
    <property type="entry name" value="CDP_ALCOHOL_P_TRANSF"/>
    <property type="match status" value="1"/>
</dbReference>
<name>X0ZIM9_9ZZZZ</name>
<feature type="transmembrane region" description="Helical" evidence="2">
    <location>
        <begin position="158"/>
        <end position="180"/>
    </location>
</feature>
<keyword evidence="1" id="KW-0808">Transferase</keyword>
<feature type="transmembrane region" description="Helical" evidence="2">
    <location>
        <begin position="54"/>
        <end position="78"/>
    </location>
</feature>
<keyword evidence="2" id="KW-0812">Transmembrane</keyword>
<dbReference type="InterPro" id="IPR043130">
    <property type="entry name" value="CDP-OH_PTrfase_TM_dom"/>
</dbReference>
<keyword evidence="2" id="KW-1133">Transmembrane helix</keyword>